<keyword evidence="2 5" id="KW-0853">WD repeat</keyword>
<evidence type="ECO:0000313" key="9">
    <source>
        <dbReference type="Proteomes" id="UP000054270"/>
    </source>
</evidence>
<keyword evidence="3" id="KW-0677">Repeat</keyword>
<dbReference type="EMBL" id="KN817594">
    <property type="protein sequence ID" value="KJA18072.1"/>
    <property type="molecule type" value="Genomic_DNA"/>
</dbReference>
<dbReference type="Proteomes" id="UP000054270">
    <property type="component" value="Unassembled WGS sequence"/>
</dbReference>
<organism evidence="8 9">
    <name type="scientific">Hypholoma sublateritium (strain FD-334 SS-4)</name>
    <dbReference type="NCBI Taxonomy" id="945553"/>
    <lineage>
        <taxon>Eukaryota</taxon>
        <taxon>Fungi</taxon>
        <taxon>Dikarya</taxon>
        <taxon>Basidiomycota</taxon>
        <taxon>Agaricomycotina</taxon>
        <taxon>Agaricomycetes</taxon>
        <taxon>Agaricomycetidae</taxon>
        <taxon>Agaricales</taxon>
        <taxon>Agaricineae</taxon>
        <taxon>Strophariaceae</taxon>
        <taxon>Hypholoma</taxon>
    </lineage>
</organism>
<dbReference type="Pfam" id="PF00400">
    <property type="entry name" value="WD40"/>
    <property type="match status" value="7"/>
</dbReference>
<evidence type="ECO:0000256" key="5">
    <source>
        <dbReference type="PROSITE-ProRule" id="PRU00221"/>
    </source>
</evidence>
<dbReference type="PROSITE" id="PS50294">
    <property type="entry name" value="WD_REPEATS_REGION"/>
    <property type="match status" value="7"/>
</dbReference>
<reference evidence="9" key="1">
    <citation type="submission" date="2014-04" db="EMBL/GenBank/DDBJ databases">
        <title>Evolutionary Origins and Diversification of the Mycorrhizal Mutualists.</title>
        <authorList>
            <consortium name="DOE Joint Genome Institute"/>
            <consortium name="Mycorrhizal Genomics Consortium"/>
            <person name="Kohler A."/>
            <person name="Kuo A."/>
            <person name="Nagy L.G."/>
            <person name="Floudas D."/>
            <person name="Copeland A."/>
            <person name="Barry K.W."/>
            <person name="Cichocki N."/>
            <person name="Veneault-Fourrey C."/>
            <person name="LaButti K."/>
            <person name="Lindquist E.A."/>
            <person name="Lipzen A."/>
            <person name="Lundell T."/>
            <person name="Morin E."/>
            <person name="Murat C."/>
            <person name="Riley R."/>
            <person name="Ohm R."/>
            <person name="Sun H."/>
            <person name="Tunlid A."/>
            <person name="Henrissat B."/>
            <person name="Grigoriev I.V."/>
            <person name="Hibbett D.S."/>
            <person name="Martin F."/>
        </authorList>
    </citation>
    <scope>NUCLEOTIDE SEQUENCE [LARGE SCALE GENOMIC DNA]</scope>
    <source>
        <strain evidence="9">FD-334 SS-4</strain>
    </source>
</reference>
<dbReference type="Gene3D" id="2.130.10.10">
    <property type="entry name" value="YVTN repeat-like/Quinoprotein amine dehydrogenase"/>
    <property type="match status" value="1"/>
</dbReference>
<feature type="repeat" description="WD" evidence="5">
    <location>
        <begin position="142"/>
        <end position="183"/>
    </location>
</feature>
<gene>
    <name evidence="8" type="ORF">HYPSUDRAFT_45655</name>
</gene>
<dbReference type="STRING" id="945553.A0A0D2KTX9"/>
<feature type="domain" description="NLE" evidence="7">
    <location>
        <begin position="31"/>
        <end position="81"/>
    </location>
</feature>
<feature type="region of interest" description="Disordered" evidence="6">
    <location>
        <begin position="1"/>
        <end position="26"/>
    </location>
</feature>
<keyword evidence="4" id="KW-0539">Nucleus</keyword>
<comment type="subcellular location">
    <subcellularLocation>
        <location evidence="1">Nucleus</location>
        <location evidence="1">Nucleolus</location>
    </subcellularLocation>
</comment>
<dbReference type="PANTHER" id="PTHR19848:SF0">
    <property type="entry name" value="NOTCHLESS PROTEIN HOMOLOG 1"/>
    <property type="match status" value="1"/>
</dbReference>
<sequence length="526" mass="57141">MATLLPPPKRQKIYHGNTAPEPESAAPTSNIVVQFVSEEDGSPLAPAVQIPANVSREGLEALVNKLSNQSDDPVPFSFHVKLPEDKDALPGAPTQVVIAKSIEADVLGHPTGDFTPEDTIVVHCSPQSVFRVRPATRCSSTLSGHTSPILCAAFSPTGNLLATGSGDTNARLWDLNTETPSHVLSGHKGWVLCVEWEAMERKLATGGHDGQVRLWDPKTGKAIGDALKGHTKHIMALAWEPIHLNPTTPRLASSSKDGTVRVWSTATRRAEYTLGGHTASVNVVKWGGSGGKKGVLYTASSDCTVRIWDAETGRPLHTLKEHAHWVTTLTLNTDFVLRTGPFDHTNRKAVSDEEAQRFAQERYDNLLRTTPELLISGSDDHTLFLWSPFPSSSPASVGDAPKSVTKPVARLTGHQRQISHVVFSPDGKLVASAAWDNSVRLWEGRTGKFVATLRGHVGAVYRLAWSADSRLLISASKDSTLKIWDLKTYKIKSDLPGHTDEVYCVDFVADKVVSGGRDKTVKIWKN</sequence>
<dbReference type="PROSITE" id="PS00678">
    <property type="entry name" value="WD_REPEATS_1"/>
    <property type="match status" value="3"/>
</dbReference>
<dbReference type="InterPro" id="IPR001680">
    <property type="entry name" value="WD40_rpt"/>
</dbReference>
<evidence type="ECO:0000256" key="3">
    <source>
        <dbReference type="ARBA" id="ARBA00022737"/>
    </source>
</evidence>
<dbReference type="OrthoDB" id="10267436at2759"/>
<feature type="repeat" description="WD" evidence="5">
    <location>
        <begin position="495"/>
        <end position="526"/>
    </location>
</feature>
<evidence type="ECO:0000259" key="7">
    <source>
        <dbReference type="Pfam" id="PF08154"/>
    </source>
</evidence>
<proteinExistence type="predicted"/>
<protein>
    <recommendedName>
        <fullName evidence="7">NLE domain-containing protein</fullName>
    </recommendedName>
</protein>
<dbReference type="GO" id="GO:0005730">
    <property type="term" value="C:nucleolus"/>
    <property type="evidence" value="ECO:0007669"/>
    <property type="project" value="UniProtKB-SubCell"/>
</dbReference>
<accession>A0A0D2KTX9</accession>
<dbReference type="AlphaFoldDB" id="A0A0D2KTX9"/>
<dbReference type="InterPro" id="IPR012972">
    <property type="entry name" value="NLE"/>
</dbReference>
<dbReference type="FunFam" id="2.130.10.10:FF:000464">
    <property type="entry name" value="Ribosome assembly protein 4"/>
    <property type="match status" value="1"/>
</dbReference>
<feature type="repeat" description="WD" evidence="5">
    <location>
        <begin position="453"/>
        <end position="494"/>
    </location>
</feature>
<evidence type="ECO:0000256" key="1">
    <source>
        <dbReference type="ARBA" id="ARBA00004604"/>
    </source>
</evidence>
<dbReference type="Pfam" id="PF08154">
    <property type="entry name" value="NLE"/>
    <property type="match status" value="1"/>
</dbReference>
<feature type="repeat" description="WD" evidence="5">
    <location>
        <begin position="184"/>
        <end position="225"/>
    </location>
</feature>
<evidence type="ECO:0000256" key="2">
    <source>
        <dbReference type="ARBA" id="ARBA00022574"/>
    </source>
</evidence>
<dbReference type="InterPro" id="IPR015943">
    <property type="entry name" value="WD40/YVTN_repeat-like_dom_sf"/>
</dbReference>
<dbReference type="GO" id="GO:0000027">
    <property type="term" value="P:ribosomal large subunit assembly"/>
    <property type="evidence" value="ECO:0007669"/>
    <property type="project" value="TreeGrafter"/>
</dbReference>
<evidence type="ECO:0000313" key="8">
    <source>
        <dbReference type="EMBL" id="KJA18072.1"/>
    </source>
</evidence>
<dbReference type="InterPro" id="IPR036322">
    <property type="entry name" value="WD40_repeat_dom_sf"/>
</dbReference>
<dbReference type="SUPFAM" id="SSF50978">
    <property type="entry name" value="WD40 repeat-like"/>
    <property type="match status" value="1"/>
</dbReference>
<feature type="repeat" description="WD" evidence="5">
    <location>
        <begin position="411"/>
        <end position="452"/>
    </location>
</feature>
<dbReference type="PROSITE" id="PS50082">
    <property type="entry name" value="WD_REPEATS_2"/>
    <property type="match status" value="7"/>
</dbReference>
<dbReference type="PRINTS" id="PR00320">
    <property type="entry name" value="GPROTEINBRPT"/>
</dbReference>
<keyword evidence="9" id="KW-1185">Reference proteome</keyword>
<dbReference type="PANTHER" id="PTHR19848">
    <property type="entry name" value="WD40 REPEAT PROTEIN"/>
    <property type="match status" value="1"/>
</dbReference>
<dbReference type="InterPro" id="IPR020472">
    <property type="entry name" value="WD40_PAC1"/>
</dbReference>
<feature type="repeat" description="WD" evidence="5">
    <location>
        <begin position="227"/>
        <end position="273"/>
    </location>
</feature>
<dbReference type="OMA" id="AWEPYHR"/>
<feature type="repeat" description="WD" evidence="5">
    <location>
        <begin position="274"/>
        <end position="318"/>
    </location>
</feature>
<dbReference type="SMART" id="SM00320">
    <property type="entry name" value="WD40"/>
    <property type="match status" value="8"/>
</dbReference>
<evidence type="ECO:0000256" key="6">
    <source>
        <dbReference type="SAM" id="MobiDB-lite"/>
    </source>
</evidence>
<dbReference type="CDD" id="cd00200">
    <property type="entry name" value="WD40"/>
    <property type="match status" value="1"/>
</dbReference>
<name>A0A0D2KTX9_HYPSF</name>
<dbReference type="InterPro" id="IPR019775">
    <property type="entry name" value="WD40_repeat_CS"/>
</dbReference>
<evidence type="ECO:0000256" key="4">
    <source>
        <dbReference type="ARBA" id="ARBA00023242"/>
    </source>
</evidence>